<dbReference type="EMBL" id="JACIUV010000001">
    <property type="protein sequence ID" value="MBB1115819.1"/>
    <property type="molecule type" value="Genomic_DNA"/>
</dbReference>
<organism evidence="3 4">
    <name type="scientific">Stenotrophomonas koreensis</name>
    <dbReference type="NCBI Taxonomy" id="266128"/>
    <lineage>
        <taxon>Bacteria</taxon>
        <taxon>Pseudomonadati</taxon>
        <taxon>Pseudomonadota</taxon>
        <taxon>Gammaproteobacteria</taxon>
        <taxon>Lysobacterales</taxon>
        <taxon>Lysobacteraceae</taxon>
        <taxon>Stenotrophomonas</taxon>
    </lineage>
</organism>
<evidence type="ECO:0000313" key="4">
    <source>
        <dbReference type="Proteomes" id="UP000550609"/>
    </source>
</evidence>
<name>A0A7W3YUI9_9GAMM</name>
<feature type="region of interest" description="Disordered" evidence="1">
    <location>
        <begin position="18"/>
        <end position="42"/>
    </location>
</feature>
<dbReference type="Proteomes" id="UP000550609">
    <property type="component" value="Unassembled WGS sequence"/>
</dbReference>
<sequence>MIHLARIATLGAAVSLSACGSTEPPATPSPSTTTGGNAPAVDHTQMTVEPDTASALSLRCGNAVADLHSTGPTSAQASFTLPGEPAHALAIPEALAGYSALGMGCTTAADGTSFLVVQYGELPYGCQFCEWYALYDSQGQLLTQNTPALLGEGEQRQPNNQQYEALLAQHGLQHPAMEFAGQ</sequence>
<evidence type="ECO:0000313" key="3">
    <source>
        <dbReference type="EMBL" id="MBB1115819.1"/>
    </source>
</evidence>
<proteinExistence type="predicted"/>
<evidence type="ECO:0000256" key="1">
    <source>
        <dbReference type="SAM" id="MobiDB-lite"/>
    </source>
</evidence>
<evidence type="ECO:0008006" key="5">
    <source>
        <dbReference type="Google" id="ProtNLM"/>
    </source>
</evidence>
<comment type="caution">
    <text evidence="3">The sequence shown here is derived from an EMBL/GenBank/DDBJ whole genome shotgun (WGS) entry which is preliminary data.</text>
</comment>
<feature type="chain" id="PRO_5030736652" description="Lipoprotein" evidence="2">
    <location>
        <begin position="21"/>
        <end position="182"/>
    </location>
</feature>
<gene>
    <name evidence="3" type="ORF">H4O09_01900</name>
</gene>
<reference evidence="3 4" key="1">
    <citation type="submission" date="2020-08" db="EMBL/GenBank/DDBJ databases">
        <title>Stenotrophomonas sp. W1S232.</title>
        <authorList>
            <person name="Deng Y."/>
        </authorList>
    </citation>
    <scope>NUCLEOTIDE SEQUENCE [LARGE SCALE GENOMIC DNA]</scope>
    <source>
        <strain evidence="3 4">W1S232</strain>
    </source>
</reference>
<feature type="compositionally biased region" description="Low complexity" evidence="1">
    <location>
        <begin position="20"/>
        <end position="39"/>
    </location>
</feature>
<dbReference type="AlphaFoldDB" id="A0A7W3YUI9"/>
<accession>A0A7W3YUI9</accession>
<keyword evidence="2" id="KW-0732">Signal</keyword>
<dbReference type="RefSeq" id="WP_182621213.1">
    <property type="nucleotide sequence ID" value="NZ_JACIUV010000001.1"/>
</dbReference>
<protein>
    <recommendedName>
        <fullName evidence="5">Lipoprotein</fullName>
    </recommendedName>
</protein>
<dbReference type="PROSITE" id="PS51257">
    <property type="entry name" value="PROKAR_LIPOPROTEIN"/>
    <property type="match status" value="1"/>
</dbReference>
<feature type="signal peptide" evidence="2">
    <location>
        <begin position="1"/>
        <end position="20"/>
    </location>
</feature>
<evidence type="ECO:0000256" key="2">
    <source>
        <dbReference type="SAM" id="SignalP"/>
    </source>
</evidence>